<keyword evidence="5" id="KW-0223">Dioxygenase</keyword>
<keyword evidence="6" id="KW-1185">Reference proteome</keyword>
<dbReference type="EMBL" id="LAQT01000009">
    <property type="protein sequence ID" value="KPC52724.1"/>
    <property type="molecule type" value="Genomic_DNA"/>
</dbReference>
<evidence type="ECO:0000256" key="2">
    <source>
        <dbReference type="ARBA" id="ARBA00023002"/>
    </source>
</evidence>
<dbReference type="OrthoDB" id="581608at2"/>
<keyword evidence="2" id="KW-0560">Oxidoreductase</keyword>
<name>A0A0N0GNE8_9NEIS</name>
<dbReference type="RefSeq" id="WP_083459021.1">
    <property type="nucleotide sequence ID" value="NZ_LAQT01000009.1"/>
</dbReference>
<dbReference type="Proteomes" id="UP000037939">
    <property type="component" value="Unassembled WGS sequence"/>
</dbReference>
<evidence type="ECO:0000313" key="6">
    <source>
        <dbReference type="Proteomes" id="UP000037939"/>
    </source>
</evidence>
<feature type="domain" description="TauD/TfdA-like" evidence="4">
    <location>
        <begin position="58"/>
        <end position="251"/>
    </location>
</feature>
<dbReference type="GO" id="GO:0017000">
    <property type="term" value="P:antibiotic biosynthetic process"/>
    <property type="evidence" value="ECO:0007669"/>
    <property type="project" value="UniProtKB-KW"/>
</dbReference>
<evidence type="ECO:0000259" key="4">
    <source>
        <dbReference type="Pfam" id="PF02668"/>
    </source>
</evidence>
<evidence type="ECO:0000313" key="5">
    <source>
        <dbReference type="EMBL" id="KPC52724.1"/>
    </source>
</evidence>
<accession>A0A0N0GNE8</accession>
<dbReference type="PANTHER" id="PTHR10696">
    <property type="entry name" value="GAMMA-BUTYROBETAINE HYDROXYLASE-RELATED"/>
    <property type="match status" value="1"/>
</dbReference>
<sequence length="253" mass="28344">MLAEARIQNPATDVAPERLQRYQAELAERGWTLVEPRDVADGVRSLLAHFGRVIPQLDGQETFEVTLKPGFGNLPYSQSKNGIGPHTEAPVYDPPPRYLVLHCHKQAQCGGGHTQLADGLAFFNALPAELQLWATRNPVRFTATAQPGQPAQQQIERPMLTHQDGQPLFRFSYNQFNYGDVNPSAADIANPLQHHTETPLHQIAAAGEAFFIAQAVPVLIPEGHVLIWDNWRLMHARSQYQDPARHLTRYWLA</sequence>
<proteinExistence type="predicted"/>
<keyword evidence="3" id="KW-0045">Antibiotic biosynthesis</keyword>
<dbReference type="GO" id="GO:0016706">
    <property type="term" value="F:2-oxoglutarate-dependent dioxygenase activity"/>
    <property type="evidence" value="ECO:0007669"/>
    <property type="project" value="UniProtKB-ARBA"/>
</dbReference>
<dbReference type="Gene3D" id="3.60.130.10">
    <property type="entry name" value="Clavaminate synthase-like"/>
    <property type="match status" value="1"/>
</dbReference>
<dbReference type="STRING" id="857265.WG78_12790"/>
<dbReference type="InterPro" id="IPR003819">
    <property type="entry name" value="TauD/TfdA-like"/>
</dbReference>
<dbReference type="SUPFAM" id="SSF51197">
    <property type="entry name" value="Clavaminate synthase-like"/>
    <property type="match status" value="1"/>
</dbReference>
<dbReference type="PANTHER" id="PTHR10696:SF56">
    <property type="entry name" value="TAUD_TFDA-LIKE DOMAIN-CONTAINING PROTEIN"/>
    <property type="match status" value="1"/>
</dbReference>
<comment type="caution">
    <text evidence="5">The sequence shown here is derived from an EMBL/GenBank/DDBJ whole genome shotgun (WGS) entry which is preliminary data.</text>
</comment>
<reference evidence="5 6" key="1">
    <citation type="submission" date="2015-07" db="EMBL/GenBank/DDBJ databases">
        <title>Draft genome sequence of the Amantichitinum ursilacus IGB-41, a new chitin-degrading bacterium.</title>
        <authorList>
            <person name="Kirstahler P."/>
            <person name="Guenther M."/>
            <person name="Grumaz C."/>
            <person name="Rupp S."/>
            <person name="Zibek S."/>
            <person name="Sohn K."/>
        </authorList>
    </citation>
    <scope>NUCLEOTIDE SEQUENCE [LARGE SCALE GENOMIC DNA]</scope>
    <source>
        <strain evidence="5 6">IGB-41</strain>
    </source>
</reference>
<dbReference type="Pfam" id="PF02668">
    <property type="entry name" value="TauD"/>
    <property type="match status" value="1"/>
</dbReference>
<comment type="cofactor">
    <cofactor evidence="1">
        <name>Fe(2+)</name>
        <dbReference type="ChEBI" id="CHEBI:29033"/>
    </cofactor>
</comment>
<protein>
    <submittedName>
        <fullName evidence="5">Taurine catabolism dioxygenase TauD, TfdA family</fullName>
    </submittedName>
</protein>
<evidence type="ECO:0000256" key="1">
    <source>
        <dbReference type="ARBA" id="ARBA00001954"/>
    </source>
</evidence>
<gene>
    <name evidence="5" type="ORF">WG78_12790</name>
</gene>
<organism evidence="5 6">
    <name type="scientific">Amantichitinum ursilacus</name>
    <dbReference type="NCBI Taxonomy" id="857265"/>
    <lineage>
        <taxon>Bacteria</taxon>
        <taxon>Pseudomonadati</taxon>
        <taxon>Pseudomonadota</taxon>
        <taxon>Betaproteobacteria</taxon>
        <taxon>Neisseriales</taxon>
        <taxon>Chitinibacteraceae</taxon>
        <taxon>Amantichitinum</taxon>
    </lineage>
</organism>
<dbReference type="InterPro" id="IPR042098">
    <property type="entry name" value="TauD-like_sf"/>
</dbReference>
<evidence type="ECO:0000256" key="3">
    <source>
        <dbReference type="ARBA" id="ARBA00023194"/>
    </source>
</evidence>
<dbReference type="InterPro" id="IPR050411">
    <property type="entry name" value="AlphaKG_dependent_hydroxylases"/>
</dbReference>
<dbReference type="AlphaFoldDB" id="A0A0N0GNE8"/>